<dbReference type="Proteomes" id="UP000237271">
    <property type="component" value="Unassembled WGS sequence"/>
</dbReference>
<evidence type="ECO:0000313" key="1">
    <source>
        <dbReference type="EMBL" id="POM62696.1"/>
    </source>
</evidence>
<comment type="caution">
    <text evidence="1">The sequence shown here is derived from an EMBL/GenBank/DDBJ whole genome shotgun (WGS) entry which is preliminary data.</text>
</comment>
<sequence length="459" mass="51814">MWLRCFQTPKLTYSSLLIAPAEGYSIIVKQVRHWDASLPDGQQQHEMIVRKGSIFKHSERNWAVIEKETFIILKACNDLECLLLRPHRFRLYCDDASIEYGWRPSLSSSNTFEINCSGGRCDSVVRTTLLNIYQTSKMSGHILFPVGTPEISFALVPYAPTVIMLLQVSLERSKLPQISKEEVGVVTINNSIWVLTSAKELLARNFVAAHCDSHTHCGHDPMVLVLKARFFIIKQEAKVAKFVSLCLLCKQIKDPRLIQRPYGPLLTPSHRNELVYWDFLALDEGFGESSYLVVKDGLSHFCGSFPCATPTSYIATEALMVKHLAARFELELDFTPVYSPWLNGTVERLNKGMLCTALPALLVFDANMLSSTTDRSAHVVDLTNMSDHVDQILSSLLGLHRAIMDVREHRRPRDVAVHKGSLANCDAGDFVIWSRIDQRLPNHKVGRAVQNRRCVPARI</sequence>
<dbReference type="EMBL" id="NCKW01015513">
    <property type="protein sequence ID" value="POM62696.1"/>
    <property type="molecule type" value="Genomic_DNA"/>
</dbReference>
<protein>
    <submittedName>
        <fullName evidence="1">Uncharacterized protein</fullName>
    </submittedName>
</protein>
<keyword evidence="2" id="KW-1185">Reference proteome</keyword>
<dbReference type="AlphaFoldDB" id="A0A2P4XAX0"/>
<dbReference type="InterPro" id="IPR012337">
    <property type="entry name" value="RNaseH-like_sf"/>
</dbReference>
<accession>A0A2P4XAX0</accession>
<organism evidence="1 2">
    <name type="scientific">Phytophthora palmivora</name>
    <dbReference type="NCBI Taxonomy" id="4796"/>
    <lineage>
        <taxon>Eukaryota</taxon>
        <taxon>Sar</taxon>
        <taxon>Stramenopiles</taxon>
        <taxon>Oomycota</taxon>
        <taxon>Peronosporomycetes</taxon>
        <taxon>Peronosporales</taxon>
        <taxon>Peronosporaceae</taxon>
        <taxon>Phytophthora</taxon>
    </lineage>
</organism>
<reference evidence="1 2" key="1">
    <citation type="journal article" date="2017" name="Genome Biol. Evol.">
        <title>Phytophthora megakarya and P. palmivora, closely related causal agents of cacao black pod rot, underwent increases in genome sizes and gene numbers by different mechanisms.</title>
        <authorList>
            <person name="Ali S.S."/>
            <person name="Shao J."/>
            <person name="Lary D.J."/>
            <person name="Kronmiller B."/>
            <person name="Shen D."/>
            <person name="Strem M.D."/>
            <person name="Amoako-Attah I."/>
            <person name="Akrofi A.Y."/>
            <person name="Begoude B.A."/>
            <person name="Ten Hoopen G.M."/>
            <person name="Coulibaly K."/>
            <person name="Kebe B.I."/>
            <person name="Melnick R.L."/>
            <person name="Guiltinan M.J."/>
            <person name="Tyler B.M."/>
            <person name="Meinhardt L.W."/>
            <person name="Bailey B.A."/>
        </authorList>
    </citation>
    <scope>NUCLEOTIDE SEQUENCE [LARGE SCALE GENOMIC DNA]</scope>
    <source>
        <strain evidence="2">sbr112.9</strain>
    </source>
</reference>
<dbReference type="OrthoDB" id="124152at2759"/>
<proteinExistence type="predicted"/>
<evidence type="ECO:0000313" key="2">
    <source>
        <dbReference type="Proteomes" id="UP000237271"/>
    </source>
</evidence>
<gene>
    <name evidence="1" type="ORF">PHPALM_28113</name>
</gene>
<name>A0A2P4XAX0_9STRA</name>
<dbReference type="SUPFAM" id="SSF53098">
    <property type="entry name" value="Ribonuclease H-like"/>
    <property type="match status" value="1"/>
</dbReference>